<protein>
    <submittedName>
        <fullName evidence="2">Uncharacterized protein</fullName>
    </submittedName>
</protein>
<feature type="signal peptide" evidence="1">
    <location>
        <begin position="1"/>
        <end position="30"/>
    </location>
</feature>
<comment type="caution">
    <text evidence="2">The sequence shown here is derived from an EMBL/GenBank/DDBJ whole genome shotgun (WGS) entry which is preliminary data.</text>
</comment>
<keyword evidence="1" id="KW-0732">Signal</keyword>
<organism evidence="2 3">
    <name type="scientific">Candidatus Anaerobiospirillum merdipullorum</name>
    <dbReference type="NCBI Taxonomy" id="2838450"/>
    <lineage>
        <taxon>Bacteria</taxon>
        <taxon>Pseudomonadati</taxon>
        <taxon>Pseudomonadota</taxon>
        <taxon>Gammaproteobacteria</taxon>
        <taxon>Aeromonadales</taxon>
        <taxon>Succinivibrionaceae</taxon>
        <taxon>Anaerobiospirillum</taxon>
    </lineage>
</organism>
<reference evidence="2" key="2">
    <citation type="submission" date="2021-04" db="EMBL/GenBank/DDBJ databases">
        <authorList>
            <person name="Gilroy R."/>
        </authorList>
    </citation>
    <scope>NUCLEOTIDE SEQUENCE</scope>
    <source>
        <strain evidence="2">687</strain>
    </source>
</reference>
<name>A0A9E2NRW0_9GAMM</name>
<evidence type="ECO:0000256" key="1">
    <source>
        <dbReference type="SAM" id="SignalP"/>
    </source>
</evidence>
<gene>
    <name evidence="2" type="ORF">IAA31_03650</name>
</gene>
<evidence type="ECO:0000313" key="3">
    <source>
        <dbReference type="Proteomes" id="UP000824150"/>
    </source>
</evidence>
<evidence type="ECO:0000313" key="2">
    <source>
        <dbReference type="EMBL" id="MBU3826566.1"/>
    </source>
</evidence>
<dbReference type="EMBL" id="JAHLFG010000038">
    <property type="protein sequence ID" value="MBU3826566.1"/>
    <property type="molecule type" value="Genomic_DNA"/>
</dbReference>
<accession>A0A9E2NRW0</accession>
<reference evidence="2" key="1">
    <citation type="journal article" date="2021" name="PeerJ">
        <title>Extensive microbial diversity within the chicken gut microbiome revealed by metagenomics and culture.</title>
        <authorList>
            <person name="Gilroy R."/>
            <person name="Ravi A."/>
            <person name="Getino M."/>
            <person name="Pursley I."/>
            <person name="Horton D.L."/>
            <person name="Alikhan N.F."/>
            <person name="Baker D."/>
            <person name="Gharbi K."/>
            <person name="Hall N."/>
            <person name="Watson M."/>
            <person name="Adriaenssens E.M."/>
            <person name="Foster-Nyarko E."/>
            <person name="Jarju S."/>
            <person name="Secka A."/>
            <person name="Antonio M."/>
            <person name="Oren A."/>
            <person name="Chaudhuri R.R."/>
            <person name="La Ragione R."/>
            <person name="Hildebrand F."/>
            <person name="Pallen M.J."/>
        </authorList>
    </citation>
    <scope>NUCLEOTIDE SEQUENCE</scope>
    <source>
        <strain evidence="2">687</strain>
    </source>
</reference>
<proteinExistence type="predicted"/>
<sequence length="161" mass="17017">MMMPTTQVHTRRVLSLVSTAIALCMLTACRSTEIPVQSLPPAQSNLASAVNYLVPTLQQLSAFGSDRFLLTSSDVSAPELSAVAESLRHAGAAVSLLPQSDDKLPAKLELNPARTLTLTRAQIGDTTLLTLSLEDVSLQCSFAPAGGVLQPSSAISVMRRQ</sequence>
<feature type="chain" id="PRO_5038803239" evidence="1">
    <location>
        <begin position="31"/>
        <end position="161"/>
    </location>
</feature>
<dbReference type="Proteomes" id="UP000824150">
    <property type="component" value="Unassembled WGS sequence"/>
</dbReference>
<dbReference type="AlphaFoldDB" id="A0A9E2NRW0"/>